<dbReference type="AlphaFoldDB" id="T0ZFH3"/>
<protein>
    <submittedName>
        <fullName evidence="4">Resolvase domain-containing protein</fullName>
    </submittedName>
</protein>
<reference evidence="4" key="1">
    <citation type="submission" date="2013-08" db="EMBL/GenBank/DDBJ databases">
        <authorList>
            <person name="Mendez C."/>
            <person name="Richter M."/>
            <person name="Ferrer M."/>
            <person name="Sanchez J."/>
        </authorList>
    </citation>
    <scope>NUCLEOTIDE SEQUENCE</scope>
</reference>
<dbReference type="InterPro" id="IPR025827">
    <property type="entry name" value="Zn_ribbon_recom_dom"/>
</dbReference>
<dbReference type="PROSITE" id="PS51737">
    <property type="entry name" value="RECOMBINASE_DNA_BIND"/>
    <property type="match status" value="1"/>
</dbReference>
<evidence type="ECO:0000259" key="3">
    <source>
        <dbReference type="PROSITE" id="PS51737"/>
    </source>
</evidence>
<dbReference type="PANTHER" id="PTHR30461:SF23">
    <property type="entry name" value="DNA RECOMBINASE-RELATED"/>
    <property type="match status" value="1"/>
</dbReference>
<sequence length="685" mass="77638">MSKIGAEHLSRQACVYIRQSSPGQVQNNLESQRLQYALADRARVLGWRDVQVIDEDLGTSGSGTAHRVGFERLLSGLCEGKMGAVLSMEASRLSRNGRDWHTLLEFCSVVGALLIDAEGIYDPRQINDRLLLGMKGTISEMEVASFRQRAQAAIEQKAQRGELFMRVPIGYLRTADDRIEKDPDERVRATLDLIFRKFAELTSARRLYLWLREQQIKLPINRGVKGERQIIWQVPSYWAVLSVLKNPTYAGAYAYGRSKSVVRLEDGRKRTARIRHRRCEDWAILLTEHHEGYIDWSVYQSNQAMIAHNDNSKGDQVRGSIRRGVALLSGLLRCGHCGAKLHADYPRPDVVRYTCVSHVFDTGASCRLMFGGGRADYLVAEQVLRTIQPLGLEAATQAVESHRDAQDERIHQTELALRQAQYEVTRTQRQYDAVDPSNRLVASELERRWNEALKAQSHLEEELRALQREQPSPVTAAIKAELLTLADDLPRLWDHPKSLPEHKKRILRTVLKEIVAQSAGDTIKLILHWQGGDHTELQFPKTRTGQHRYVSPAETVELIRSLATMQPDSMIASILNRMKVQTAHGQSWTAMRVCSIRHHHGIERYREEHRQARGEMRVSEVAALLNVTPPTVLRMIRQGRLPATQVCANAPWILLKKDVESLQGVAGRGKAPQTVNEDQLTLKIQ</sequence>
<comment type="caution">
    <text evidence="4">The sequence shown here is derived from an EMBL/GenBank/DDBJ whole genome shotgun (WGS) entry which is preliminary data.</text>
</comment>
<feature type="domain" description="Recombinase" evidence="3">
    <location>
        <begin position="168"/>
        <end position="312"/>
    </location>
</feature>
<dbReference type="Gene3D" id="3.40.50.1390">
    <property type="entry name" value="Resolvase, N-terminal catalytic domain"/>
    <property type="match status" value="1"/>
</dbReference>
<dbReference type="EMBL" id="AUZY01000899">
    <property type="protein sequence ID" value="EQD77036.1"/>
    <property type="molecule type" value="Genomic_DNA"/>
</dbReference>
<accession>T0ZFH3</accession>
<dbReference type="SMART" id="SM00857">
    <property type="entry name" value="Resolvase"/>
    <property type="match status" value="1"/>
</dbReference>
<evidence type="ECO:0000313" key="5">
    <source>
        <dbReference type="EMBL" id="EQD77036.1"/>
    </source>
</evidence>
<gene>
    <name evidence="5" type="ORF">B1B_01293</name>
    <name evidence="4" type="ORF">B2A_15173</name>
</gene>
<dbReference type="InterPro" id="IPR050639">
    <property type="entry name" value="SSR_resolvase"/>
</dbReference>
<dbReference type="GO" id="GO:0003677">
    <property type="term" value="F:DNA binding"/>
    <property type="evidence" value="ECO:0007669"/>
    <property type="project" value="InterPro"/>
</dbReference>
<dbReference type="InterPro" id="IPR011109">
    <property type="entry name" value="DNA_bind_recombinase_dom"/>
</dbReference>
<dbReference type="CDD" id="cd00338">
    <property type="entry name" value="Ser_Recombinase"/>
    <property type="match status" value="1"/>
</dbReference>
<reference evidence="4" key="2">
    <citation type="journal article" date="2014" name="ISME J.">
        <title>Microbial stratification in low pH oxic and suboxic macroscopic growths along an acid mine drainage.</title>
        <authorList>
            <person name="Mendez-Garcia C."/>
            <person name="Mesa V."/>
            <person name="Sprenger R.R."/>
            <person name="Richter M."/>
            <person name="Diez M.S."/>
            <person name="Solano J."/>
            <person name="Bargiela R."/>
            <person name="Golyshina O.V."/>
            <person name="Manteca A."/>
            <person name="Ramos J.L."/>
            <person name="Gallego J.R."/>
            <person name="Llorente I."/>
            <person name="Martins Dos Santos V.A."/>
            <person name="Jensen O.N."/>
            <person name="Pelaez A.I."/>
            <person name="Sanchez J."/>
            <person name="Ferrer M."/>
        </authorList>
    </citation>
    <scope>NUCLEOTIDE SEQUENCE</scope>
</reference>
<dbReference type="PANTHER" id="PTHR30461">
    <property type="entry name" value="DNA-INVERTASE FROM LAMBDOID PROPHAGE"/>
    <property type="match status" value="1"/>
</dbReference>
<organism evidence="4">
    <name type="scientific">mine drainage metagenome</name>
    <dbReference type="NCBI Taxonomy" id="410659"/>
    <lineage>
        <taxon>unclassified sequences</taxon>
        <taxon>metagenomes</taxon>
        <taxon>ecological metagenomes</taxon>
    </lineage>
</organism>
<dbReference type="Pfam" id="PF12728">
    <property type="entry name" value="HTH_17"/>
    <property type="match status" value="1"/>
</dbReference>
<dbReference type="Pfam" id="PF00239">
    <property type="entry name" value="Resolvase"/>
    <property type="match status" value="1"/>
</dbReference>
<dbReference type="Gene3D" id="3.90.1750.20">
    <property type="entry name" value="Putative Large Serine Recombinase, Chain B, Domain 2"/>
    <property type="match status" value="1"/>
</dbReference>
<dbReference type="InterPro" id="IPR036162">
    <property type="entry name" value="Resolvase-like_N_sf"/>
</dbReference>
<proteinExistence type="predicted"/>
<dbReference type="Pfam" id="PF07508">
    <property type="entry name" value="Recombinase"/>
    <property type="match status" value="1"/>
</dbReference>
<evidence type="ECO:0000259" key="2">
    <source>
        <dbReference type="PROSITE" id="PS51736"/>
    </source>
</evidence>
<keyword evidence="1" id="KW-0175">Coiled coil</keyword>
<dbReference type="PROSITE" id="PS51736">
    <property type="entry name" value="RECOMBINASES_3"/>
    <property type="match status" value="1"/>
</dbReference>
<dbReference type="Pfam" id="PF13408">
    <property type="entry name" value="Zn_ribbon_recom"/>
    <property type="match status" value="1"/>
</dbReference>
<feature type="coiled-coil region" evidence="1">
    <location>
        <begin position="442"/>
        <end position="469"/>
    </location>
</feature>
<dbReference type="InterPro" id="IPR041657">
    <property type="entry name" value="HTH_17"/>
</dbReference>
<dbReference type="SUPFAM" id="SSF53041">
    <property type="entry name" value="Resolvase-like"/>
    <property type="match status" value="1"/>
</dbReference>
<dbReference type="InterPro" id="IPR010093">
    <property type="entry name" value="SinI_DNA-bd"/>
</dbReference>
<evidence type="ECO:0000313" key="4">
    <source>
        <dbReference type="EMBL" id="EQD27609.1"/>
    </source>
</evidence>
<dbReference type="NCBIfam" id="TIGR01764">
    <property type="entry name" value="excise"/>
    <property type="match status" value="1"/>
</dbReference>
<dbReference type="InterPro" id="IPR006119">
    <property type="entry name" value="Resolv_N"/>
</dbReference>
<dbReference type="GO" id="GO:0000150">
    <property type="term" value="F:DNA strand exchange activity"/>
    <property type="evidence" value="ECO:0007669"/>
    <property type="project" value="InterPro"/>
</dbReference>
<evidence type="ECO:0000256" key="1">
    <source>
        <dbReference type="SAM" id="Coils"/>
    </source>
</evidence>
<dbReference type="EMBL" id="AUZZ01011043">
    <property type="protein sequence ID" value="EQD27609.1"/>
    <property type="molecule type" value="Genomic_DNA"/>
</dbReference>
<feature type="domain" description="Resolvase/invertase-type recombinase catalytic" evidence="2">
    <location>
        <begin position="12"/>
        <end position="161"/>
    </location>
</feature>
<dbReference type="InterPro" id="IPR038109">
    <property type="entry name" value="DNA_bind_recomb_sf"/>
</dbReference>
<name>T0ZFH3_9ZZZZ</name>